<dbReference type="InterPro" id="IPR032710">
    <property type="entry name" value="NTF2-like_dom_sf"/>
</dbReference>
<dbReference type="RefSeq" id="WP_343797702.1">
    <property type="nucleotide sequence ID" value="NZ_BAAAGF010000002.1"/>
</dbReference>
<dbReference type="InterPro" id="IPR037401">
    <property type="entry name" value="SnoaL-like"/>
</dbReference>
<dbReference type="Proteomes" id="UP001500736">
    <property type="component" value="Unassembled WGS sequence"/>
</dbReference>
<accession>A0ABN1JQ27</accession>
<dbReference type="Gene3D" id="3.10.450.50">
    <property type="match status" value="1"/>
</dbReference>
<organism evidence="2 3">
    <name type="scientific">Gaetbulibacter jejuensis</name>
    <dbReference type="NCBI Taxonomy" id="584607"/>
    <lineage>
        <taxon>Bacteria</taxon>
        <taxon>Pseudomonadati</taxon>
        <taxon>Bacteroidota</taxon>
        <taxon>Flavobacteriia</taxon>
        <taxon>Flavobacteriales</taxon>
        <taxon>Flavobacteriaceae</taxon>
        <taxon>Gaetbulibacter</taxon>
    </lineage>
</organism>
<dbReference type="EMBL" id="BAAAGF010000002">
    <property type="protein sequence ID" value="GAA0744438.1"/>
    <property type="molecule type" value="Genomic_DNA"/>
</dbReference>
<evidence type="ECO:0000313" key="3">
    <source>
        <dbReference type="Proteomes" id="UP001500736"/>
    </source>
</evidence>
<evidence type="ECO:0000259" key="1">
    <source>
        <dbReference type="Pfam" id="PF12680"/>
    </source>
</evidence>
<gene>
    <name evidence="2" type="ORF">GCM10009431_18570</name>
</gene>
<name>A0ABN1JQ27_9FLAO</name>
<sequence>MQHTIETFYKAFNNLDAETMVSCYHDDITFEDPAFGVLQKNRAKNMWRMLCASQKGKDFKIEFSNIEANEQTGKAHWEAYYTFSKTGRKVHNKIDAEFKFKDGKIIRHIDTFNLHKWSQEAMGFKGFLLGSTGFFKKKLQLQTNKLLDKFESNVN</sequence>
<dbReference type="SUPFAM" id="SSF54427">
    <property type="entry name" value="NTF2-like"/>
    <property type="match status" value="1"/>
</dbReference>
<proteinExistence type="predicted"/>
<dbReference type="Pfam" id="PF12680">
    <property type="entry name" value="SnoaL_2"/>
    <property type="match status" value="1"/>
</dbReference>
<feature type="domain" description="SnoaL-like" evidence="1">
    <location>
        <begin position="5"/>
        <end position="108"/>
    </location>
</feature>
<keyword evidence="3" id="KW-1185">Reference proteome</keyword>
<reference evidence="2 3" key="1">
    <citation type="journal article" date="2019" name="Int. J. Syst. Evol. Microbiol.">
        <title>The Global Catalogue of Microorganisms (GCM) 10K type strain sequencing project: providing services to taxonomists for standard genome sequencing and annotation.</title>
        <authorList>
            <consortium name="The Broad Institute Genomics Platform"/>
            <consortium name="The Broad Institute Genome Sequencing Center for Infectious Disease"/>
            <person name="Wu L."/>
            <person name="Ma J."/>
        </authorList>
    </citation>
    <scope>NUCLEOTIDE SEQUENCE [LARGE SCALE GENOMIC DNA]</scope>
    <source>
        <strain evidence="2 3">JCM 15976</strain>
    </source>
</reference>
<evidence type="ECO:0000313" key="2">
    <source>
        <dbReference type="EMBL" id="GAA0744438.1"/>
    </source>
</evidence>
<comment type="caution">
    <text evidence="2">The sequence shown here is derived from an EMBL/GenBank/DDBJ whole genome shotgun (WGS) entry which is preliminary data.</text>
</comment>
<protein>
    <submittedName>
        <fullName evidence="2">Nuclear transport factor 2 family protein</fullName>
    </submittedName>
</protein>